<dbReference type="InterPro" id="IPR015422">
    <property type="entry name" value="PyrdxlP-dep_Trfase_small"/>
</dbReference>
<evidence type="ECO:0000313" key="2">
    <source>
        <dbReference type="Proteomes" id="UP000543030"/>
    </source>
</evidence>
<keyword evidence="2" id="KW-1185">Reference proteome</keyword>
<proteinExistence type="predicted"/>
<dbReference type="RefSeq" id="WP_184101621.1">
    <property type="nucleotide sequence ID" value="NZ_JACHHN010000005.1"/>
</dbReference>
<dbReference type="InterPro" id="IPR015421">
    <property type="entry name" value="PyrdxlP-dep_Trfase_major"/>
</dbReference>
<dbReference type="GO" id="GO:0003677">
    <property type="term" value="F:DNA binding"/>
    <property type="evidence" value="ECO:0007669"/>
    <property type="project" value="UniProtKB-KW"/>
</dbReference>
<evidence type="ECO:0000313" key="1">
    <source>
        <dbReference type="EMBL" id="MBB5192039.1"/>
    </source>
</evidence>
<dbReference type="Gene3D" id="3.90.1150.10">
    <property type="entry name" value="Aspartate Aminotransferase, domain 1"/>
    <property type="match status" value="1"/>
</dbReference>
<dbReference type="PANTHER" id="PTHR43799:SF1">
    <property type="entry name" value="ASPARTATE AMINOTRANSFERASE"/>
    <property type="match status" value="1"/>
</dbReference>
<reference evidence="1 2" key="1">
    <citation type="submission" date="2020-08" db="EMBL/GenBank/DDBJ databases">
        <title>Genomic Encyclopedia of Type Strains, Phase IV (KMG-IV): sequencing the most valuable type-strain genomes for metagenomic binning, comparative biology and taxonomic classification.</title>
        <authorList>
            <person name="Goeker M."/>
        </authorList>
    </citation>
    <scope>NUCLEOTIDE SEQUENCE [LARGE SCALE GENOMIC DNA]</scope>
    <source>
        <strain evidence="1 2">DSM 18233</strain>
    </source>
</reference>
<dbReference type="AlphaFoldDB" id="A0A840REU3"/>
<dbReference type="Proteomes" id="UP000543030">
    <property type="component" value="Unassembled WGS sequence"/>
</dbReference>
<accession>A0A840REU3</accession>
<protein>
    <submittedName>
        <fullName evidence="1">DNA-binding transcriptional MocR family regulator</fullName>
    </submittedName>
</protein>
<dbReference type="GO" id="GO:0004069">
    <property type="term" value="F:L-aspartate:2-oxoglutarate aminotransferase activity"/>
    <property type="evidence" value="ECO:0007669"/>
    <property type="project" value="InterPro"/>
</dbReference>
<comment type="caution">
    <text evidence="1">The sequence shown here is derived from an EMBL/GenBank/DDBJ whole genome shotgun (WGS) entry which is preliminary data.</text>
</comment>
<dbReference type="Gene3D" id="3.40.640.10">
    <property type="entry name" value="Type I PLP-dependent aspartate aminotransferase-like (Major domain)"/>
    <property type="match status" value="1"/>
</dbReference>
<keyword evidence="1" id="KW-0238">DNA-binding</keyword>
<sequence length="438" mass="46483">MQEVNSALPAGNLASLSTDDLQRFYAAANERYTAFKARGLKLDSTRGKPSADQLDLSNGLLAAVDEAEAKGGGDLRNYGGGVNGLPQARELFAPMLGAPAAQVVVAENSSLALMHDTIVYALLKGVPGSKAGWSTEPVTFLCPAPGYDRHFAICAQYGIKMIAVPLTGTGPDMDVVEKLVAEDASIKGMWCVPKYANPTGDIYSDEVVERLAKMKTAAGDFRIFWDNAYAVHHLTDKKHEIANILEACAAAGNADRAFVFASTSKITLAGAGLALFAASPANVAWMTRNMGFRSIGPDKINQLRHVKFLKDFAGLQALMEKHRALIVPKMNAVLDVLAHELNGRGVATWTNPDGGYFISFDVREGCAKRVVQLAEEAGVAMVPAGNTFPNGNDPKDTNIRIAPTFPALDGVKLAAEGIALATLVGVAENELKKRGLAA</sequence>
<dbReference type="SUPFAM" id="SSF53383">
    <property type="entry name" value="PLP-dependent transferases"/>
    <property type="match status" value="1"/>
</dbReference>
<dbReference type="InterPro" id="IPR024551">
    <property type="entry name" value="AspAT_Ic"/>
</dbReference>
<dbReference type="InterPro" id="IPR015424">
    <property type="entry name" value="PyrdxlP-dep_Trfase"/>
</dbReference>
<organism evidence="1 2">
    <name type="scientific">Silvimonas terrae</name>
    <dbReference type="NCBI Taxonomy" id="300266"/>
    <lineage>
        <taxon>Bacteria</taxon>
        <taxon>Pseudomonadati</taxon>
        <taxon>Pseudomonadota</taxon>
        <taxon>Betaproteobacteria</taxon>
        <taxon>Neisseriales</taxon>
        <taxon>Chitinibacteraceae</taxon>
        <taxon>Silvimonas</taxon>
    </lineage>
</organism>
<gene>
    <name evidence="1" type="ORF">HNQ50_002776</name>
</gene>
<dbReference type="EMBL" id="JACHHN010000005">
    <property type="protein sequence ID" value="MBB5192039.1"/>
    <property type="molecule type" value="Genomic_DNA"/>
</dbReference>
<name>A0A840REU3_9NEIS</name>
<dbReference type="Pfam" id="PF12897">
    <property type="entry name" value="Asp_aminotransf"/>
    <property type="match status" value="1"/>
</dbReference>
<dbReference type="PANTHER" id="PTHR43799">
    <property type="entry name" value="AMINOTRANSFERASE, PUTATIVE-RELATED"/>
    <property type="match status" value="1"/>
</dbReference>